<name>A0A2U3KB94_9BACT</name>
<protein>
    <submittedName>
        <fullName evidence="1">Uncharacterized protein</fullName>
    </submittedName>
</protein>
<evidence type="ECO:0000313" key="1">
    <source>
        <dbReference type="EMBL" id="SPF36929.1"/>
    </source>
</evidence>
<reference evidence="2" key="1">
    <citation type="submission" date="2018-02" db="EMBL/GenBank/DDBJ databases">
        <authorList>
            <person name="Hausmann B."/>
        </authorList>
    </citation>
    <scope>NUCLEOTIDE SEQUENCE [LARGE SCALE GENOMIC DNA]</scope>
    <source>
        <strain evidence="2">Peat soil MAG SbA1</strain>
    </source>
</reference>
<proteinExistence type="predicted"/>
<dbReference type="AlphaFoldDB" id="A0A2U3KB94"/>
<evidence type="ECO:0000313" key="2">
    <source>
        <dbReference type="Proteomes" id="UP000238701"/>
    </source>
</evidence>
<organism evidence="1 2">
    <name type="scientific">Candidatus Sulfotelmatobacter kueseliae</name>
    <dbReference type="NCBI Taxonomy" id="2042962"/>
    <lineage>
        <taxon>Bacteria</taxon>
        <taxon>Pseudomonadati</taxon>
        <taxon>Acidobacteriota</taxon>
        <taxon>Terriglobia</taxon>
        <taxon>Terriglobales</taxon>
        <taxon>Candidatus Korobacteraceae</taxon>
        <taxon>Candidatus Sulfotelmatobacter</taxon>
    </lineage>
</organism>
<dbReference type="Proteomes" id="UP000238701">
    <property type="component" value="Unassembled WGS sequence"/>
</dbReference>
<gene>
    <name evidence="1" type="ORF">SBA1_170053</name>
</gene>
<sequence>MVQAADCLQLSELPIEQPDRLLLWAFFFQHELILVQVLAEAQQKSGVVDSPSPLSFFLSFSASSSLTPAARARRSSLT</sequence>
<accession>A0A2U3KB94</accession>
<dbReference type="EMBL" id="OMOD01000079">
    <property type="protein sequence ID" value="SPF36929.1"/>
    <property type="molecule type" value="Genomic_DNA"/>
</dbReference>